<evidence type="ECO:0000313" key="8">
    <source>
        <dbReference type="EMBL" id="MSS26701.1"/>
    </source>
</evidence>
<comment type="caution">
    <text evidence="8">The sequence shown here is derived from an EMBL/GenBank/DDBJ whole genome shotgun (WGS) entry which is preliminary data.</text>
</comment>
<dbReference type="GO" id="GO:0003676">
    <property type="term" value="F:nucleic acid binding"/>
    <property type="evidence" value="ECO:0007669"/>
    <property type="project" value="InterPro"/>
</dbReference>
<dbReference type="Gene3D" id="1.10.8.10">
    <property type="entry name" value="DNA helicase RuvA subunit, C-terminal domain"/>
    <property type="match status" value="1"/>
</dbReference>
<dbReference type="PROSITE" id="PS00092">
    <property type="entry name" value="N6_MTASE"/>
    <property type="match status" value="1"/>
</dbReference>
<dbReference type="InterPro" id="IPR002052">
    <property type="entry name" value="DNA_methylase_N6_adenine_CS"/>
</dbReference>
<dbReference type="InterPro" id="IPR004556">
    <property type="entry name" value="HemK-like"/>
</dbReference>
<dbReference type="PANTHER" id="PTHR18895:SF74">
    <property type="entry name" value="MTRF1L RELEASE FACTOR GLUTAMINE METHYLTRANSFERASE"/>
    <property type="match status" value="1"/>
</dbReference>
<name>A0A6L5XI09_9BACT</name>
<proteinExistence type="inferred from homology"/>
<dbReference type="EMBL" id="VUMH01000001">
    <property type="protein sequence ID" value="MSS26701.1"/>
    <property type="molecule type" value="Genomic_DNA"/>
</dbReference>
<feature type="binding site" evidence="5">
    <location>
        <begin position="188"/>
        <end position="191"/>
    </location>
    <ligand>
        <name>substrate</name>
    </ligand>
</feature>
<dbReference type="PANTHER" id="PTHR18895">
    <property type="entry name" value="HEMK METHYLTRANSFERASE"/>
    <property type="match status" value="1"/>
</dbReference>
<feature type="binding site" evidence="5">
    <location>
        <position position="143"/>
    </location>
    <ligand>
        <name>S-adenosyl-L-methionine</name>
        <dbReference type="ChEBI" id="CHEBI:59789"/>
    </ligand>
</feature>
<dbReference type="Proteomes" id="UP000477488">
    <property type="component" value="Unassembled WGS sequence"/>
</dbReference>
<dbReference type="Gene3D" id="3.40.50.150">
    <property type="entry name" value="Vaccinia Virus protein VP39"/>
    <property type="match status" value="1"/>
</dbReference>
<evidence type="ECO:0000313" key="9">
    <source>
        <dbReference type="Proteomes" id="UP000477488"/>
    </source>
</evidence>
<evidence type="ECO:0000256" key="3">
    <source>
        <dbReference type="ARBA" id="ARBA00022691"/>
    </source>
</evidence>
<dbReference type="NCBIfam" id="TIGR03534">
    <property type="entry name" value="RF_mod_PrmC"/>
    <property type="match status" value="1"/>
</dbReference>
<dbReference type="GO" id="GO:0102559">
    <property type="term" value="F:peptide chain release factor N(5)-glutamine methyltransferase activity"/>
    <property type="evidence" value="ECO:0007669"/>
    <property type="project" value="UniProtKB-EC"/>
</dbReference>
<gene>
    <name evidence="5 8" type="primary">prmC</name>
    <name evidence="8" type="ORF">FYJ44_01260</name>
</gene>
<dbReference type="EC" id="2.1.1.297" evidence="5"/>
<dbReference type="InterPro" id="IPR019874">
    <property type="entry name" value="RF_methyltr_PrmC"/>
</dbReference>
<dbReference type="InterPro" id="IPR040758">
    <property type="entry name" value="PrmC_N"/>
</dbReference>
<dbReference type="Pfam" id="PF17827">
    <property type="entry name" value="PrmC_N"/>
    <property type="match status" value="1"/>
</dbReference>
<dbReference type="InterPro" id="IPR050320">
    <property type="entry name" value="N5-glutamine_MTase"/>
</dbReference>
<feature type="binding site" evidence="5">
    <location>
        <begin position="120"/>
        <end position="124"/>
    </location>
    <ligand>
        <name>S-adenosyl-L-methionine</name>
        <dbReference type="ChEBI" id="CHEBI:59789"/>
    </ligand>
</feature>
<keyword evidence="2 5" id="KW-0808">Transferase</keyword>
<reference evidence="8 9" key="1">
    <citation type="submission" date="2019-09" db="EMBL/GenBank/DDBJ databases">
        <title>In-depth cultivation of the pig gut microbiome towards novel bacterial diversity and tailored functional studies.</title>
        <authorList>
            <person name="Wylensek D."/>
            <person name="Hitch T.C.A."/>
            <person name="Clavel T."/>
        </authorList>
    </citation>
    <scope>NUCLEOTIDE SEQUENCE [LARGE SCALE GENOMIC DNA]</scope>
    <source>
        <strain evidence="8 9">PG-178-WT-4</strain>
    </source>
</reference>
<dbReference type="SUPFAM" id="SSF53335">
    <property type="entry name" value="S-adenosyl-L-methionine-dependent methyltransferases"/>
    <property type="match status" value="1"/>
</dbReference>
<evidence type="ECO:0000259" key="6">
    <source>
        <dbReference type="Pfam" id="PF05175"/>
    </source>
</evidence>
<dbReference type="InterPro" id="IPR029063">
    <property type="entry name" value="SAM-dependent_MTases_sf"/>
</dbReference>
<dbReference type="CDD" id="cd02440">
    <property type="entry name" value="AdoMet_MTases"/>
    <property type="match status" value="1"/>
</dbReference>
<keyword evidence="3 5" id="KW-0949">S-adenosyl-L-methionine</keyword>
<evidence type="ECO:0000256" key="1">
    <source>
        <dbReference type="ARBA" id="ARBA00022603"/>
    </source>
</evidence>
<sequence length="283" mass="30587">MRLREYEHDAARRLTKAGVDSPRLCAQLLAGHVLGLDRLHCVLAAERELALPEIDALEALTARRAAGEPLAYILGAREFFGRDFLVTPDTLIPRPETELLVETALELLPVHHSLRFADLGAGSGCIGVTLCLERPQWRGLLLELSAPALCVARENAARLGAAARLDALRADMRSVPLQPGSCGLVVSNPPYIAEAEQSEVMDEVLRYEPHTALFSPREGLAHLRAVISQAARILQPGGLLLLEHGASQGPAVRELLSSTCVFDGIATRRDLAGLDRCALARKV</sequence>
<evidence type="ECO:0000256" key="5">
    <source>
        <dbReference type="HAMAP-Rule" id="MF_02126"/>
    </source>
</evidence>
<evidence type="ECO:0000256" key="4">
    <source>
        <dbReference type="ARBA" id="ARBA00048391"/>
    </source>
</evidence>
<dbReference type="RefSeq" id="WP_288229617.1">
    <property type="nucleotide sequence ID" value="NZ_DBFWWU010000070.1"/>
</dbReference>
<feature type="domain" description="Release factor glutamine methyltransferase N-terminal" evidence="7">
    <location>
        <begin position="9"/>
        <end position="75"/>
    </location>
</feature>
<comment type="catalytic activity">
    <reaction evidence="4 5">
        <text>L-glutaminyl-[peptide chain release factor] + S-adenosyl-L-methionine = N(5)-methyl-L-glutaminyl-[peptide chain release factor] + S-adenosyl-L-homocysteine + H(+)</text>
        <dbReference type="Rhea" id="RHEA:42896"/>
        <dbReference type="Rhea" id="RHEA-COMP:10271"/>
        <dbReference type="Rhea" id="RHEA-COMP:10272"/>
        <dbReference type="ChEBI" id="CHEBI:15378"/>
        <dbReference type="ChEBI" id="CHEBI:30011"/>
        <dbReference type="ChEBI" id="CHEBI:57856"/>
        <dbReference type="ChEBI" id="CHEBI:59789"/>
        <dbReference type="ChEBI" id="CHEBI:61891"/>
        <dbReference type="EC" id="2.1.1.297"/>
    </reaction>
</comment>
<dbReference type="HAMAP" id="MF_02126">
    <property type="entry name" value="RF_methyltr_PrmC"/>
    <property type="match status" value="1"/>
</dbReference>
<organism evidence="8 9">
    <name type="scientific">Desulfovibrio porci</name>
    <dbReference type="NCBI Taxonomy" id="2605782"/>
    <lineage>
        <taxon>Bacteria</taxon>
        <taxon>Pseudomonadati</taxon>
        <taxon>Thermodesulfobacteriota</taxon>
        <taxon>Desulfovibrionia</taxon>
        <taxon>Desulfovibrionales</taxon>
        <taxon>Desulfovibrionaceae</taxon>
        <taxon>Desulfovibrio</taxon>
    </lineage>
</organism>
<comment type="similarity">
    <text evidence="5">Belongs to the protein N5-glutamine methyltransferase family. PrmC subfamily.</text>
</comment>
<comment type="caution">
    <text evidence="5">Lacks conserved residue(s) required for the propagation of feature annotation.</text>
</comment>
<evidence type="ECO:0000259" key="7">
    <source>
        <dbReference type="Pfam" id="PF17827"/>
    </source>
</evidence>
<keyword evidence="1 5" id="KW-0489">Methyltransferase</keyword>
<comment type="function">
    <text evidence="5">Methylates the class 1 translation termination release factors RF1/PrfA and RF2/PrfB on the glutamine residue of the universally conserved GGQ motif.</text>
</comment>
<dbReference type="NCBIfam" id="TIGR00536">
    <property type="entry name" value="hemK_fam"/>
    <property type="match status" value="1"/>
</dbReference>
<keyword evidence="9" id="KW-1185">Reference proteome</keyword>
<dbReference type="Pfam" id="PF05175">
    <property type="entry name" value="MTS"/>
    <property type="match status" value="1"/>
</dbReference>
<dbReference type="AlphaFoldDB" id="A0A6L5XI09"/>
<dbReference type="GO" id="GO:0032259">
    <property type="term" value="P:methylation"/>
    <property type="evidence" value="ECO:0007669"/>
    <property type="project" value="UniProtKB-KW"/>
</dbReference>
<accession>A0A6L5XI09</accession>
<protein>
    <recommendedName>
        <fullName evidence="5">Release factor glutamine methyltransferase</fullName>
        <shortName evidence="5">RF MTase</shortName>
        <ecNumber evidence="5">2.1.1.297</ecNumber>
    </recommendedName>
    <alternativeName>
        <fullName evidence="5">N5-glutamine methyltransferase PrmC</fullName>
    </alternativeName>
    <alternativeName>
        <fullName evidence="5">Protein-(glutamine-N5) MTase PrmC</fullName>
    </alternativeName>
    <alternativeName>
        <fullName evidence="5">Protein-glutamine N-methyltransferase PrmC</fullName>
    </alternativeName>
</protein>
<evidence type="ECO:0000256" key="2">
    <source>
        <dbReference type="ARBA" id="ARBA00022679"/>
    </source>
</evidence>
<feature type="domain" description="Methyltransferase small" evidence="6">
    <location>
        <begin position="105"/>
        <end position="204"/>
    </location>
</feature>
<dbReference type="InterPro" id="IPR007848">
    <property type="entry name" value="Small_mtfrase_dom"/>
</dbReference>
<feature type="binding site" evidence="5">
    <location>
        <position position="188"/>
    </location>
    <ligand>
        <name>S-adenosyl-L-methionine</name>
        <dbReference type="ChEBI" id="CHEBI:59789"/>
    </ligand>
</feature>